<sequence length="233" mass="26576">MTSPSLHYGRDPRVVVSNESQNFEGELKVQENYPMVKAKGYTTAESGDFQCVIPSYPTASDSRIDVNGDDISKCVEPSGELEAPSSSKRKLERLVPMDDAPIKRQRCTSPPSDLEVRTNELAEDDEANVKFQSRYFACPFYRNNAARHTACLGLKMLRIRDVKQHLQRRHSEPLYYCTTCYKRFTTVSEKSQHMQDQSIIPCFPTDGEFDFVPPHAKDLLKSKVSRKDKAEEQ</sequence>
<evidence type="ECO:0008006" key="3">
    <source>
        <dbReference type="Google" id="ProtNLM"/>
    </source>
</evidence>
<protein>
    <recommendedName>
        <fullName evidence="3">C2H2-type domain-containing protein</fullName>
    </recommendedName>
</protein>
<dbReference type="AlphaFoldDB" id="A0AAJ0EUC6"/>
<evidence type="ECO:0000313" key="2">
    <source>
        <dbReference type="Proteomes" id="UP001224890"/>
    </source>
</evidence>
<dbReference type="GeneID" id="85450399"/>
<dbReference type="PANTHER" id="PTHR38166:SF1">
    <property type="entry name" value="C2H2-TYPE DOMAIN-CONTAINING PROTEIN"/>
    <property type="match status" value="1"/>
</dbReference>
<evidence type="ECO:0000313" key="1">
    <source>
        <dbReference type="EMBL" id="KAK1674213.1"/>
    </source>
</evidence>
<reference evidence="1" key="1">
    <citation type="submission" date="2021-06" db="EMBL/GenBank/DDBJ databases">
        <title>Comparative genomics, transcriptomics and evolutionary studies reveal genomic signatures of adaptation to plant cell wall in hemibiotrophic fungi.</title>
        <authorList>
            <consortium name="DOE Joint Genome Institute"/>
            <person name="Baroncelli R."/>
            <person name="Diaz J.F."/>
            <person name="Benocci T."/>
            <person name="Peng M."/>
            <person name="Battaglia E."/>
            <person name="Haridas S."/>
            <person name="Andreopoulos W."/>
            <person name="Labutti K."/>
            <person name="Pangilinan J."/>
            <person name="Floch G.L."/>
            <person name="Makela M.R."/>
            <person name="Henrissat B."/>
            <person name="Grigoriev I.V."/>
            <person name="Crouch J.A."/>
            <person name="De Vries R.P."/>
            <person name="Sukno S.A."/>
            <person name="Thon M.R."/>
        </authorList>
    </citation>
    <scope>NUCLEOTIDE SEQUENCE</scope>
    <source>
        <strain evidence="1">CBS 193.32</strain>
    </source>
</reference>
<comment type="caution">
    <text evidence="1">The sequence shown here is derived from an EMBL/GenBank/DDBJ whole genome shotgun (WGS) entry which is preliminary data.</text>
</comment>
<dbReference type="PANTHER" id="PTHR38166">
    <property type="entry name" value="C2H2-TYPE DOMAIN-CONTAINING PROTEIN-RELATED"/>
    <property type="match status" value="1"/>
</dbReference>
<proteinExistence type="predicted"/>
<organism evidence="1 2">
    <name type="scientific">Colletotrichum godetiae</name>
    <dbReference type="NCBI Taxonomy" id="1209918"/>
    <lineage>
        <taxon>Eukaryota</taxon>
        <taxon>Fungi</taxon>
        <taxon>Dikarya</taxon>
        <taxon>Ascomycota</taxon>
        <taxon>Pezizomycotina</taxon>
        <taxon>Sordariomycetes</taxon>
        <taxon>Hypocreomycetidae</taxon>
        <taxon>Glomerellales</taxon>
        <taxon>Glomerellaceae</taxon>
        <taxon>Colletotrichum</taxon>
        <taxon>Colletotrichum acutatum species complex</taxon>
    </lineage>
</organism>
<dbReference type="EMBL" id="JAHMHR010000027">
    <property type="protein sequence ID" value="KAK1674213.1"/>
    <property type="molecule type" value="Genomic_DNA"/>
</dbReference>
<accession>A0AAJ0EUC6</accession>
<dbReference type="RefSeq" id="XP_060428216.1">
    <property type="nucleotide sequence ID" value="XM_060565873.1"/>
</dbReference>
<gene>
    <name evidence="1" type="ORF">BDP55DRAFT_190563</name>
</gene>
<dbReference type="Proteomes" id="UP001224890">
    <property type="component" value="Unassembled WGS sequence"/>
</dbReference>
<keyword evidence="2" id="KW-1185">Reference proteome</keyword>
<name>A0AAJ0EUC6_9PEZI</name>